<dbReference type="HOGENOM" id="CLU_654846_0_0_1"/>
<evidence type="ECO:0000313" key="2">
    <source>
        <dbReference type="EMBL" id="ESO82041.1"/>
    </source>
</evidence>
<evidence type="ECO:0000256" key="1">
    <source>
        <dbReference type="SAM" id="Phobius"/>
    </source>
</evidence>
<dbReference type="AlphaFoldDB" id="V3ZMI0"/>
<reference evidence="2 3" key="1">
    <citation type="journal article" date="2013" name="Nature">
        <title>Insights into bilaterian evolution from three spiralian genomes.</title>
        <authorList>
            <person name="Simakov O."/>
            <person name="Marletaz F."/>
            <person name="Cho S.J."/>
            <person name="Edsinger-Gonzales E."/>
            <person name="Havlak P."/>
            <person name="Hellsten U."/>
            <person name="Kuo D.H."/>
            <person name="Larsson T."/>
            <person name="Lv J."/>
            <person name="Arendt D."/>
            <person name="Savage R."/>
            <person name="Osoegawa K."/>
            <person name="de Jong P."/>
            <person name="Grimwood J."/>
            <person name="Chapman J.A."/>
            <person name="Shapiro H."/>
            <person name="Aerts A."/>
            <person name="Otillar R.P."/>
            <person name="Terry A.Y."/>
            <person name="Boore J.L."/>
            <person name="Grigoriev I.V."/>
            <person name="Lindberg D.R."/>
            <person name="Seaver E.C."/>
            <person name="Weisblat D.A."/>
            <person name="Putnam N.H."/>
            <person name="Rokhsar D.S."/>
        </authorList>
    </citation>
    <scope>NUCLEOTIDE SEQUENCE [LARGE SCALE GENOMIC DNA]</scope>
</reference>
<keyword evidence="1" id="KW-0812">Transmembrane</keyword>
<name>V3ZMI0_LOTGI</name>
<keyword evidence="1" id="KW-0472">Membrane</keyword>
<dbReference type="GeneID" id="20243684"/>
<organism evidence="2 3">
    <name type="scientific">Lottia gigantea</name>
    <name type="common">Giant owl limpet</name>
    <dbReference type="NCBI Taxonomy" id="225164"/>
    <lineage>
        <taxon>Eukaryota</taxon>
        <taxon>Metazoa</taxon>
        <taxon>Spiralia</taxon>
        <taxon>Lophotrochozoa</taxon>
        <taxon>Mollusca</taxon>
        <taxon>Gastropoda</taxon>
        <taxon>Patellogastropoda</taxon>
        <taxon>Lottioidea</taxon>
        <taxon>Lottiidae</taxon>
        <taxon>Lottia</taxon>
    </lineage>
</organism>
<protein>
    <submittedName>
        <fullName evidence="2">Uncharacterized protein</fullName>
    </submittedName>
</protein>
<sequence>DGINWKISNQSDYIVLPLDSKIWRSYLYGISVHIDDSSSDESKVKTLRVDSAKEQYLFNDLASVNYSISLQAYSVAGAGPESSAVFAVPLKATTDTGWNLKWIIIVTVVLSVVSFIFCLFFCNRKRICKLKRYKIKTPINKSLSNQSPMYCGLDTNSPTYDGVPSTPNIEILNEEEILTVDRKSNSAKLSNTKNAFNGTKTQDFLNPMFTTSNGYCPNDTFKSENNTHEQLNTAISNNTHISEVDLHNCQTTNQLNNLSSNISSCTLLTVHESPDLDETKCTDENILRNTTCDDLDRHGFKDRFDSSLQVNADHKFTPEVAEVNNYIQVDQVKDVLPNEASVIGSDHKVSSDPGVAEVNDYIQVDQMPISTIITQPSLSVGEAVEYKPVGLDSKGTGSSSVSSYVTVGLEKDYGNRDSNC</sequence>
<evidence type="ECO:0000313" key="3">
    <source>
        <dbReference type="Proteomes" id="UP000030746"/>
    </source>
</evidence>
<feature type="transmembrane region" description="Helical" evidence="1">
    <location>
        <begin position="102"/>
        <end position="122"/>
    </location>
</feature>
<accession>V3ZMI0</accession>
<gene>
    <name evidence="2" type="ORF">LOTGIDRAFT_176314</name>
</gene>
<feature type="non-terminal residue" evidence="2">
    <location>
        <position position="1"/>
    </location>
</feature>
<dbReference type="EMBL" id="KB204052">
    <property type="protein sequence ID" value="ESO82041.1"/>
    <property type="molecule type" value="Genomic_DNA"/>
</dbReference>
<dbReference type="KEGG" id="lgi:LOTGIDRAFT_176314"/>
<dbReference type="Proteomes" id="UP000030746">
    <property type="component" value="Unassembled WGS sequence"/>
</dbReference>
<dbReference type="CTD" id="20243684"/>
<keyword evidence="1" id="KW-1133">Transmembrane helix</keyword>
<keyword evidence="3" id="KW-1185">Reference proteome</keyword>
<dbReference type="RefSeq" id="XP_009067271.1">
    <property type="nucleotide sequence ID" value="XM_009069023.1"/>
</dbReference>
<proteinExistence type="predicted"/>